<gene>
    <name evidence="17 18 19" type="primary">LOC116303542</name>
</gene>
<dbReference type="RefSeq" id="XP_031568962.1">
    <property type="nucleotide sequence ID" value="XM_031713102.1"/>
</dbReference>
<keyword evidence="12" id="KW-1208">Phospholipid metabolism</keyword>
<dbReference type="GO" id="GO:0008654">
    <property type="term" value="P:phospholipid biosynthetic process"/>
    <property type="evidence" value="ECO:0007669"/>
    <property type="project" value="UniProtKB-KW"/>
</dbReference>
<name>A0A6P8IRT7_ACTTE</name>
<evidence type="ECO:0000256" key="10">
    <source>
        <dbReference type="ARBA" id="ARBA00023136"/>
    </source>
</evidence>
<dbReference type="AlphaFoldDB" id="A0A6P8IRT7"/>
<evidence type="ECO:0000256" key="9">
    <source>
        <dbReference type="ARBA" id="ARBA00023128"/>
    </source>
</evidence>
<dbReference type="InterPro" id="IPR052374">
    <property type="entry name" value="SERAC1"/>
</dbReference>
<evidence type="ECO:0000256" key="4">
    <source>
        <dbReference type="ARBA" id="ARBA00022516"/>
    </source>
</evidence>
<dbReference type="Gene3D" id="1.25.10.10">
    <property type="entry name" value="Leucine-rich Repeat Variant"/>
    <property type="match status" value="1"/>
</dbReference>
<keyword evidence="9" id="KW-0496">Mitochondrion</keyword>
<evidence type="ECO:0000256" key="1">
    <source>
        <dbReference type="ARBA" id="ARBA00004167"/>
    </source>
</evidence>
<accession>A0A6P8IRT7</accession>
<dbReference type="InterPro" id="IPR011989">
    <property type="entry name" value="ARM-like"/>
</dbReference>
<dbReference type="OrthoDB" id="5086500at2759"/>
<evidence type="ECO:0000256" key="5">
    <source>
        <dbReference type="ARBA" id="ARBA00022692"/>
    </source>
</evidence>
<protein>
    <recommendedName>
        <fullName evidence="14">Protein SERAC1</fullName>
    </recommendedName>
    <alternativeName>
        <fullName evidence="15">Serine active site-containing protein 1</fullName>
    </alternativeName>
</protein>
<keyword evidence="16" id="KW-1185">Reference proteome</keyword>
<evidence type="ECO:0000313" key="18">
    <source>
        <dbReference type="RefSeq" id="XP_031568962.1"/>
    </source>
</evidence>
<evidence type="ECO:0000256" key="8">
    <source>
        <dbReference type="ARBA" id="ARBA00023098"/>
    </source>
</evidence>
<dbReference type="InterPro" id="IPR029058">
    <property type="entry name" value="AB_hydrolase_fold"/>
</dbReference>
<dbReference type="Proteomes" id="UP000515163">
    <property type="component" value="Unplaced"/>
</dbReference>
<keyword evidence="5" id="KW-0812">Transmembrane</keyword>
<comment type="similarity">
    <text evidence="13">Belongs to the SERAC1 family.</text>
</comment>
<reference evidence="17 18" key="1">
    <citation type="submission" date="2025-04" db="UniProtKB">
        <authorList>
            <consortium name="RefSeq"/>
        </authorList>
    </citation>
    <scope>IDENTIFICATION</scope>
    <source>
        <tissue evidence="17 18">Tentacle</tissue>
    </source>
</reference>
<dbReference type="SUPFAM" id="SSF53474">
    <property type="entry name" value="alpha/beta-Hydrolases"/>
    <property type="match status" value="1"/>
</dbReference>
<evidence type="ECO:0000313" key="16">
    <source>
        <dbReference type="Proteomes" id="UP000515163"/>
    </source>
</evidence>
<dbReference type="GeneID" id="116303542"/>
<evidence type="ECO:0000256" key="3">
    <source>
        <dbReference type="ARBA" id="ARBA00004240"/>
    </source>
</evidence>
<dbReference type="PANTHER" id="PTHR48182">
    <property type="entry name" value="PROTEIN SERAC1"/>
    <property type="match status" value="1"/>
</dbReference>
<organism evidence="16 19">
    <name type="scientific">Actinia tenebrosa</name>
    <name type="common">Australian red waratah sea anemone</name>
    <dbReference type="NCBI Taxonomy" id="6105"/>
    <lineage>
        <taxon>Eukaryota</taxon>
        <taxon>Metazoa</taxon>
        <taxon>Cnidaria</taxon>
        <taxon>Anthozoa</taxon>
        <taxon>Hexacorallia</taxon>
        <taxon>Actiniaria</taxon>
        <taxon>Actiniidae</taxon>
        <taxon>Actinia</taxon>
    </lineage>
</organism>
<keyword evidence="7" id="KW-1133">Transmembrane helix</keyword>
<dbReference type="GO" id="GO:0005739">
    <property type="term" value="C:mitochondrion"/>
    <property type="evidence" value="ECO:0007669"/>
    <property type="project" value="UniProtKB-SubCell"/>
</dbReference>
<dbReference type="InterPro" id="IPR016024">
    <property type="entry name" value="ARM-type_fold"/>
</dbReference>
<evidence type="ECO:0000256" key="6">
    <source>
        <dbReference type="ARBA" id="ARBA00022824"/>
    </source>
</evidence>
<evidence type="ECO:0000256" key="14">
    <source>
        <dbReference type="ARBA" id="ARBA00040991"/>
    </source>
</evidence>
<sequence>MSFLKRSAMYNLQFWSSVLLGSSITYLGLLHVEPKQRHQDNLDTDHILEDLGYHNDCQWNLLKYIDIKGSWLNDLFEDFNISFWQESMVGMLSADMVHKFSTVLSSPWLCDSGGTNKLLKVIQQYGTRNTRLLMTDVIASLDLPESDDVQEILSSCDKRILVGLARLGSVDQSIWSAFETISKNKSEVMLQGRSIENHLKSLLLSLPLTGLDACTTWFTKSAILTGRSAKQHKRSLSWSFSGDSNLSFANNFSSMPPEQVELYYLKALSRHSMVPSHRQIMVENGILPILFQELQQRQNNLKIKWEIGRILGNLTLEEITHSDIVDQGILPILRSWLFSEDLTLSSHASRALANLDRDFTPDEFYEEGVYLLHPDTRQSNEIAVDVVFVHGLRGGPLKTWRQEGTGSFLTREQCWPKAWLVKDFPNTRVLMVEYDSSLSNWVAQCPSQPESCSLASRSKKIMKKLRTAGVGKRPVIWVTHSMGGLLVKQLLLYAQDEHMYRNMCDKTKGIVFYSTPHHGSSLASYSSQARYLLLPSVEVKELCQGSPYLLTLHTRFMELLDKKHFECLSIGETLPVQLSWMLNSVLVSKDSSDLGVGPYFSLDVNHINVCKASDPDDQRYTYTKNFIQKILNDL</sequence>
<dbReference type="KEGG" id="aten:116303542"/>
<evidence type="ECO:0000256" key="13">
    <source>
        <dbReference type="ARBA" id="ARBA00038024"/>
    </source>
</evidence>
<dbReference type="RefSeq" id="XP_031568963.1">
    <property type="nucleotide sequence ID" value="XM_031713103.1"/>
</dbReference>
<dbReference type="RefSeq" id="XP_031568959.1">
    <property type="nucleotide sequence ID" value="XM_031713099.1"/>
</dbReference>
<evidence type="ECO:0000256" key="11">
    <source>
        <dbReference type="ARBA" id="ARBA00023209"/>
    </source>
</evidence>
<proteinExistence type="inferred from homology"/>
<keyword evidence="6" id="KW-0256">Endoplasmic reticulum</keyword>
<dbReference type="GO" id="GO:0005783">
    <property type="term" value="C:endoplasmic reticulum"/>
    <property type="evidence" value="ECO:0007669"/>
    <property type="project" value="UniProtKB-SubCell"/>
</dbReference>
<keyword evidence="4" id="KW-0444">Lipid biosynthesis</keyword>
<keyword evidence="11" id="KW-0594">Phospholipid biosynthesis</keyword>
<dbReference type="Gene3D" id="3.40.50.1820">
    <property type="entry name" value="alpha/beta hydrolase"/>
    <property type="match status" value="1"/>
</dbReference>
<evidence type="ECO:0000256" key="7">
    <source>
        <dbReference type="ARBA" id="ARBA00022989"/>
    </source>
</evidence>
<comment type="subcellular location">
    <subcellularLocation>
        <location evidence="3">Endoplasmic reticulum</location>
    </subcellularLocation>
    <subcellularLocation>
        <location evidence="1">Membrane</location>
        <topology evidence="1">Single-pass membrane protein</topology>
    </subcellularLocation>
    <subcellularLocation>
        <location evidence="2">Mitochondrion</location>
    </subcellularLocation>
</comment>
<keyword evidence="8" id="KW-0443">Lipid metabolism</keyword>
<evidence type="ECO:0000313" key="19">
    <source>
        <dbReference type="RefSeq" id="XP_031568963.1"/>
    </source>
</evidence>
<evidence type="ECO:0000256" key="15">
    <source>
        <dbReference type="ARBA" id="ARBA00041701"/>
    </source>
</evidence>
<keyword evidence="10" id="KW-0472">Membrane</keyword>
<evidence type="ECO:0000313" key="17">
    <source>
        <dbReference type="RefSeq" id="XP_031568959.1"/>
    </source>
</evidence>
<evidence type="ECO:0000256" key="12">
    <source>
        <dbReference type="ARBA" id="ARBA00023264"/>
    </source>
</evidence>
<dbReference type="GO" id="GO:0016020">
    <property type="term" value="C:membrane"/>
    <property type="evidence" value="ECO:0007669"/>
    <property type="project" value="UniProtKB-SubCell"/>
</dbReference>
<evidence type="ECO:0000256" key="2">
    <source>
        <dbReference type="ARBA" id="ARBA00004173"/>
    </source>
</evidence>
<dbReference type="SUPFAM" id="SSF48371">
    <property type="entry name" value="ARM repeat"/>
    <property type="match status" value="1"/>
</dbReference>
<dbReference type="PANTHER" id="PTHR48182:SF2">
    <property type="entry name" value="PROTEIN SERAC1"/>
    <property type="match status" value="1"/>
</dbReference>